<dbReference type="GO" id="GO:0015297">
    <property type="term" value="F:antiporter activity"/>
    <property type="evidence" value="ECO:0007669"/>
    <property type="project" value="InterPro"/>
</dbReference>
<evidence type="ECO:0000256" key="1">
    <source>
        <dbReference type="ARBA" id="ARBA00010199"/>
    </source>
</evidence>
<dbReference type="GO" id="GO:0042910">
    <property type="term" value="F:xenobiotic transmembrane transporter activity"/>
    <property type="evidence" value="ECO:0007669"/>
    <property type="project" value="InterPro"/>
</dbReference>
<comment type="similarity">
    <text evidence="1">Belongs to the multi antimicrobial extrusion (MATE) (TC 2.A.66.1) family.</text>
</comment>
<sequence>MASLESPLMPIAQGKVLESRKGFNKEDIIAEVKKQLWISGPLVLVNLSVNGLQVISIMFVGHLGELALAGASMASSFATATGFSLLIGMASALDTFCGQSYGAKQYHMLGIHMQRAMLVLLLVCIPLALIWANAGHILVFLGQDPEISAEAGLYARFMIPSIFAFAILQCHVRFLKTQSKVAPMVVSTGVTTLSHILICWILVFKSGLGNKGAALANTISYWINALSLIIYVRISPSCKKTWNGF</sequence>
<keyword evidence="2" id="KW-0812">Transmembrane</keyword>
<feature type="transmembrane region" description="Helical" evidence="2">
    <location>
        <begin position="184"/>
        <end position="203"/>
    </location>
</feature>
<feature type="transmembrane region" description="Helical" evidence="2">
    <location>
        <begin position="153"/>
        <end position="172"/>
    </location>
</feature>
<dbReference type="GO" id="GO:0016020">
    <property type="term" value="C:membrane"/>
    <property type="evidence" value="ECO:0007669"/>
    <property type="project" value="InterPro"/>
</dbReference>
<proteinExistence type="inferred from homology"/>
<keyword evidence="4" id="KW-1185">Reference proteome</keyword>
<feature type="transmembrane region" description="Helical" evidence="2">
    <location>
        <begin position="43"/>
        <end position="64"/>
    </location>
</feature>
<feature type="transmembrane region" description="Helical" evidence="2">
    <location>
        <begin position="118"/>
        <end position="141"/>
    </location>
</feature>
<accession>A0A8T1PXW1</accession>
<dbReference type="AlphaFoldDB" id="A0A8T1PXW1"/>
<organism evidence="3 4">
    <name type="scientific">Carya illinoinensis</name>
    <name type="common">Pecan</name>
    <dbReference type="NCBI Taxonomy" id="32201"/>
    <lineage>
        <taxon>Eukaryota</taxon>
        <taxon>Viridiplantae</taxon>
        <taxon>Streptophyta</taxon>
        <taxon>Embryophyta</taxon>
        <taxon>Tracheophyta</taxon>
        <taxon>Spermatophyta</taxon>
        <taxon>Magnoliopsida</taxon>
        <taxon>eudicotyledons</taxon>
        <taxon>Gunneridae</taxon>
        <taxon>Pentapetalae</taxon>
        <taxon>rosids</taxon>
        <taxon>fabids</taxon>
        <taxon>Fagales</taxon>
        <taxon>Juglandaceae</taxon>
        <taxon>Carya</taxon>
    </lineage>
</organism>
<evidence type="ECO:0000256" key="2">
    <source>
        <dbReference type="SAM" id="Phobius"/>
    </source>
</evidence>
<keyword evidence="2" id="KW-0472">Membrane</keyword>
<comment type="caution">
    <text evidence="3">The sequence shown here is derived from an EMBL/GenBank/DDBJ whole genome shotgun (WGS) entry which is preliminary data.</text>
</comment>
<dbReference type="PANTHER" id="PTHR11206">
    <property type="entry name" value="MULTIDRUG RESISTANCE PROTEIN"/>
    <property type="match status" value="1"/>
</dbReference>
<dbReference type="Pfam" id="PF01554">
    <property type="entry name" value="MatE"/>
    <property type="match status" value="1"/>
</dbReference>
<evidence type="ECO:0000313" key="4">
    <source>
        <dbReference type="Proteomes" id="UP000811609"/>
    </source>
</evidence>
<dbReference type="NCBIfam" id="TIGR00797">
    <property type="entry name" value="matE"/>
    <property type="match status" value="1"/>
</dbReference>
<feature type="transmembrane region" description="Helical" evidence="2">
    <location>
        <begin position="215"/>
        <end position="234"/>
    </location>
</feature>
<keyword evidence="2" id="KW-1133">Transmembrane helix</keyword>
<dbReference type="EMBL" id="CM031815">
    <property type="protein sequence ID" value="KAG6649106.1"/>
    <property type="molecule type" value="Genomic_DNA"/>
</dbReference>
<protein>
    <submittedName>
        <fullName evidence="3">Uncharacterized protein</fullName>
    </submittedName>
</protein>
<feature type="transmembrane region" description="Helical" evidence="2">
    <location>
        <begin position="76"/>
        <end position="97"/>
    </location>
</feature>
<reference evidence="3" key="1">
    <citation type="submission" date="2020-12" db="EMBL/GenBank/DDBJ databases">
        <title>WGS assembly of Carya illinoinensis cv. Pawnee.</title>
        <authorList>
            <person name="Platts A."/>
            <person name="Shu S."/>
            <person name="Wright S."/>
            <person name="Barry K."/>
            <person name="Edger P."/>
            <person name="Pires J.C."/>
            <person name="Schmutz J."/>
        </authorList>
    </citation>
    <scope>NUCLEOTIDE SEQUENCE</scope>
    <source>
        <tissue evidence="3">Leaf</tissue>
    </source>
</reference>
<dbReference type="InterPro" id="IPR002528">
    <property type="entry name" value="MATE_fam"/>
</dbReference>
<dbReference type="Proteomes" id="UP000811609">
    <property type="component" value="Chromosome 7"/>
</dbReference>
<gene>
    <name evidence="3" type="ORF">CIPAW_07G189500</name>
</gene>
<name>A0A8T1PXW1_CARIL</name>
<evidence type="ECO:0000313" key="3">
    <source>
        <dbReference type="EMBL" id="KAG6649106.1"/>
    </source>
</evidence>